<dbReference type="SUPFAM" id="SSF103473">
    <property type="entry name" value="MFS general substrate transporter"/>
    <property type="match status" value="1"/>
</dbReference>
<feature type="transmembrane region" description="Helical" evidence="1">
    <location>
        <begin position="168"/>
        <end position="190"/>
    </location>
</feature>
<organism evidence="2 3">
    <name type="scientific">Strongylocentrotus purpuratus</name>
    <name type="common">Purple sea urchin</name>
    <dbReference type="NCBI Taxonomy" id="7668"/>
    <lineage>
        <taxon>Eukaryota</taxon>
        <taxon>Metazoa</taxon>
        <taxon>Echinodermata</taxon>
        <taxon>Eleutherozoa</taxon>
        <taxon>Echinozoa</taxon>
        <taxon>Echinoidea</taxon>
        <taxon>Euechinoidea</taxon>
        <taxon>Echinacea</taxon>
        <taxon>Camarodonta</taxon>
        <taxon>Echinidea</taxon>
        <taxon>Strongylocentrotidae</taxon>
        <taxon>Strongylocentrotus</taxon>
    </lineage>
</organism>
<reference evidence="3" key="1">
    <citation type="submission" date="2015-02" db="EMBL/GenBank/DDBJ databases">
        <title>Genome sequencing for Strongylocentrotus purpuratus.</title>
        <authorList>
            <person name="Murali S."/>
            <person name="Liu Y."/>
            <person name="Vee V."/>
            <person name="English A."/>
            <person name="Wang M."/>
            <person name="Skinner E."/>
            <person name="Han Y."/>
            <person name="Muzny D.M."/>
            <person name="Worley K.C."/>
            <person name="Gibbs R.A."/>
        </authorList>
    </citation>
    <scope>NUCLEOTIDE SEQUENCE</scope>
</reference>
<feature type="transmembrane region" description="Helical" evidence="1">
    <location>
        <begin position="53"/>
        <end position="74"/>
    </location>
</feature>
<keyword evidence="3" id="KW-1185">Reference proteome</keyword>
<dbReference type="GO" id="GO:0005886">
    <property type="term" value="C:plasma membrane"/>
    <property type="evidence" value="ECO:0000318"/>
    <property type="project" value="GO_Central"/>
</dbReference>
<dbReference type="InterPro" id="IPR050327">
    <property type="entry name" value="Proton-linked_MCT"/>
</dbReference>
<feature type="transmembrane region" description="Helical" evidence="1">
    <location>
        <begin position="21"/>
        <end position="41"/>
    </location>
</feature>
<evidence type="ECO:0000313" key="3">
    <source>
        <dbReference type="Proteomes" id="UP000007110"/>
    </source>
</evidence>
<dbReference type="InterPro" id="IPR011701">
    <property type="entry name" value="MFS"/>
</dbReference>
<dbReference type="Proteomes" id="UP000007110">
    <property type="component" value="Unassembled WGS sequence"/>
</dbReference>
<dbReference type="PANTHER" id="PTHR11360">
    <property type="entry name" value="MONOCARBOXYLATE TRANSPORTER"/>
    <property type="match status" value="1"/>
</dbReference>
<dbReference type="OMA" id="MIHEKII"/>
<dbReference type="KEGG" id="spu:105441711"/>
<keyword evidence="1" id="KW-1133">Transmembrane helix</keyword>
<proteinExistence type="predicted"/>
<accession>A0A7M7PJY9</accession>
<protein>
    <recommendedName>
        <fullName evidence="4">Monocarboxylate transporter</fullName>
    </recommendedName>
</protein>
<evidence type="ECO:0008006" key="4">
    <source>
        <dbReference type="Google" id="ProtNLM"/>
    </source>
</evidence>
<dbReference type="RefSeq" id="XP_030852596.1">
    <property type="nucleotide sequence ID" value="XM_030996736.1"/>
</dbReference>
<dbReference type="GO" id="GO:0008028">
    <property type="term" value="F:monocarboxylic acid transmembrane transporter activity"/>
    <property type="evidence" value="ECO:0000318"/>
    <property type="project" value="GO_Central"/>
</dbReference>
<dbReference type="EnsemblMetazoa" id="XM_030996736">
    <property type="protein sequence ID" value="XP_030852596"/>
    <property type="gene ID" value="LOC105441711"/>
</dbReference>
<dbReference type="InterPro" id="IPR036259">
    <property type="entry name" value="MFS_trans_sf"/>
</dbReference>
<keyword evidence="1" id="KW-0472">Membrane</keyword>
<feature type="transmembrane region" description="Helical" evidence="1">
    <location>
        <begin position="202"/>
        <end position="220"/>
    </location>
</feature>
<dbReference type="GeneID" id="105441711"/>
<dbReference type="InParanoid" id="A0A7M7PJY9"/>
<dbReference type="AlphaFoldDB" id="A0A7M7PJY9"/>
<reference evidence="2" key="2">
    <citation type="submission" date="2021-01" db="UniProtKB">
        <authorList>
            <consortium name="EnsemblMetazoa"/>
        </authorList>
    </citation>
    <scope>IDENTIFICATION</scope>
</reference>
<keyword evidence="1" id="KW-0812">Transmembrane</keyword>
<sequence>MVGGLTGSVCLMMCSTVQTNIELAVFLFSSGLGFAMTVLPSQVSVISAFKGNYTLPFCVSAMGGGVGMMVLPLCTQKLLEIYDWRGAMLLLGGLNLHTVVSGAFLQGKVMQRVSPRDISTTSDTSTSSVSEDAALAALPLRCWRNVRALILIAYRKSGVSVLGKYPRLTYMIIVSYLHGITYAGWTIFVISNAEVKGLQEETAVFLSVVGGIGNTIGRLLPGALNFLNKDLFPSRVSFLALGVIGSVPLCLNSIATNFPTLCVFASLNGLALGTKAITKSAASVDVVPESFSSTALAFALVCSGMGELTGGWATGKIWDVTGSMDTAFLFLGCVDIVGVVILLLGMIHEKIIQLKNKTNGASGN</sequence>
<evidence type="ECO:0000256" key="1">
    <source>
        <dbReference type="SAM" id="Phobius"/>
    </source>
</evidence>
<feature type="transmembrane region" description="Helical" evidence="1">
    <location>
        <begin position="240"/>
        <end position="265"/>
    </location>
</feature>
<dbReference type="Pfam" id="PF07690">
    <property type="entry name" value="MFS_1"/>
    <property type="match status" value="1"/>
</dbReference>
<dbReference type="Gene3D" id="1.20.1250.20">
    <property type="entry name" value="MFS general substrate transporter like domains"/>
    <property type="match status" value="1"/>
</dbReference>
<name>A0A7M7PJY9_STRPU</name>
<feature type="transmembrane region" description="Helical" evidence="1">
    <location>
        <begin position="326"/>
        <end position="347"/>
    </location>
</feature>
<dbReference type="PANTHER" id="PTHR11360:SF303">
    <property type="entry name" value="MAJOR FACILITATOR SUPERFAMILY (MFS) PROFILE DOMAIN-CONTAINING PROTEIN"/>
    <property type="match status" value="1"/>
</dbReference>
<dbReference type="OrthoDB" id="2213137at2759"/>
<evidence type="ECO:0000313" key="2">
    <source>
        <dbReference type="EnsemblMetazoa" id="XP_030852596"/>
    </source>
</evidence>